<dbReference type="NCBIfam" id="TIGR01640">
    <property type="entry name" value="F_box_assoc_1"/>
    <property type="match status" value="1"/>
</dbReference>
<dbReference type="PANTHER" id="PTHR31672">
    <property type="entry name" value="BNACNNG10540D PROTEIN"/>
    <property type="match status" value="1"/>
</dbReference>
<reference evidence="2 3" key="1">
    <citation type="journal article" date="2022" name="Nat. Genet.">
        <title>Improved pea reference genome and pan-genome highlight genomic features and evolutionary characteristics.</title>
        <authorList>
            <person name="Yang T."/>
            <person name="Liu R."/>
            <person name="Luo Y."/>
            <person name="Hu S."/>
            <person name="Wang D."/>
            <person name="Wang C."/>
            <person name="Pandey M.K."/>
            <person name="Ge S."/>
            <person name="Xu Q."/>
            <person name="Li N."/>
            <person name="Li G."/>
            <person name="Huang Y."/>
            <person name="Saxena R.K."/>
            <person name="Ji Y."/>
            <person name="Li M."/>
            <person name="Yan X."/>
            <person name="He Y."/>
            <person name="Liu Y."/>
            <person name="Wang X."/>
            <person name="Xiang C."/>
            <person name="Varshney R.K."/>
            <person name="Ding H."/>
            <person name="Gao S."/>
            <person name="Zong X."/>
        </authorList>
    </citation>
    <scope>NUCLEOTIDE SEQUENCE [LARGE SCALE GENOMIC DNA]</scope>
    <source>
        <strain evidence="2 3">cv. Zhongwan 6</strain>
    </source>
</reference>
<keyword evidence="3" id="KW-1185">Reference proteome</keyword>
<feature type="domain" description="F-box associated beta-propeller type 1" evidence="1">
    <location>
        <begin position="25"/>
        <end position="231"/>
    </location>
</feature>
<dbReference type="AlphaFoldDB" id="A0A9D4XAT6"/>
<dbReference type="InterPro" id="IPR050796">
    <property type="entry name" value="SCF_F-box_component"/>
</dbReference>
<dbReference type="InterPro" id="IPR006527">
    <property type="entry name" value="F-box-assoc_dom_typ1"/>
</dbReference>
<dbReference type="InterPro" id="IPR017451">
    <property type="entry name" value="F-box-assoc_interact_dom"/>
</dbReference>
<name>A0A9D4XAT6_PEA</name>
<dbReference type="Pfam" id="PF07734">
    <property type="entry name" value="FBA_1"/>
    <property type="match status" value="1"/>
</dbReference>
<evidence type="ECO:0000313" key="2">
    <source>
        <dbReference type="EMBL" id="KAI5415276.1"/>
    </source>
</evidence>
<dbReference type="EMBL" id="JAMSHJ010000004">
    <property type="protein sequence ID" value="KAI5415276.1"/>
    <property type="molecule type" value="Genomic_DNA"/>
</dbReference>
<sequence>MRAKLKGHFTDDSASVSLNLPEYFTDFEIKGSCRGFILFCRSLNIYLWNPSTGLHKQIPFSPFGSNIDATFFYGFGYDHSTDDYLVVSMSYHDSDDTQLHLEYFSLKSNTWKEVEAPHFCYIFAYGPKRGCLYNGAIHWLAYRYDLHLHVIVSFDLMERKLSYMHLPHDSYGNPLQWGGLWVYGEFLSIYTKNYRNDTFEIWVMKEYKVKTSWTMTLVLPLDLRSKVTMYIDSLLLLPGDGDNKPD</sequence>
<dbReference type="InterPro" id="IPR011043">
    <property type="entry name" value="Gal_Oxase/kelch_b-propeller"/>
</dbReference>
<organism evidence="2 3">
    <name type="scientific">Pisum sativum</name>
    <name type="common">Garden pea</name>
    <name type="synonym">Lathyrus oleraceus</name>
    <dbReference type="NCBI Taxonomy" id="3888"/>
    <lineage>
        <taxon>Eukaryota</taxon>
        <taxon>Viridiplantae</taxon>
        <taxon>Streptophyta</taxon>
        <taxon>Embryophyta</taxon>
        <taxon>Tracheophyta</taxon>
        <taxon>Spermatophyta</taxon>
        <taxon>Magnoliopsida</taxon>
        <taxon>eudicotyledons</taxon>
        <taxon>Gunneridae</taxon>
        <taxon>Pentapetalae</taxon>
        <taxon>rosids</taxon>
        <taxon>fabids</taxon>
        <taxon>Fabales</taxon>
        <taxon>Fabaceae</taxon>
        <taxon>Papilionoideae</taxon>
        <taxon>50 kb inversion clade</taxon>
        <taxon>NPAAA clade</taxon>
        <taxon>Hologalegina</taxon>
        <taxon>IRL clade</taxon>
        <taxon>Fabeae</taxon>
        <taxon>Lathyrus</taxon>
    </lineage>
</organism>
<protein>
    <recommendedName>
        <fullName evidence="1">F-box associated beta-propeller type 1 domain-containing protein</fullName>
    </recommendedName>
</protein>
<accession>A0A9D4XAT6</accession>
<evidence type="ECO:0000259" key="1">
    <source>
        <dbReference type="Pfam" id="PF07734"/>
    </source>
</evidence>
<dbReference type="PANTHER" id="PTHR31672:SF13">
    <property type="entry name" value="F-BOX PROTEIN CPR30-LIKE"/>
    <property type="match status" value="1"/>
</dbReference>
<evidence type="ECO:0000313" key="3">
    <source>
        <dbReference type="Proteomes" id="UP001058974"/>
    </source>
</evidence>
<dbReference type="Proteomes" id="UP001058974">
    <property type="component" value="Chromosome 4"/>
</dbReference>
<proteinExistence type="predicted"/>
<dbReference type="Gramene" id="Psat04G0064100-T1">
    <property type="protein sequence ID" value="KAI5415276.1"/>
    <property type="gene ID" value="KIW84_040641"/>
</dbReference>
<gene>
    <name evidence="2" type="ORF">KIW84_040641</name>
</gene>
<dbReference type="SUPFAM" id="SSF50965">
    <property type="entry name" value="Galactose oxidase, central domain"/>
    <property type="match status" value="1"/>
</dbReference>
<comment type="caution">
    <text evidence="2">The sequence shown here is derived from an EMBL/GenBank/DDBJ whole genome shotgun (WGS) entry which is preliminary data.</text>
</comment>
<dbReference type="OrthoDB" id="1429278at2759"/>